<dbReference type="Proteomes" id="UP001209878">
    <property type="component" value="Unassembled WGS sequence"/>
</dbReference>
<organism evidence="1 2">
    <name type="scientific">Ridgeia piscesae</name>
    <name type="common">Tubeworm</name>
    <dbReference type="NCBI Taxonomy" id="27915"/>
    <lineage>
        <taxon>Eukaryota</taxon>
        <taxon>Metazoa</taxon>
        <taxon>Spiralia</taxon>
        <taxon>Lophotrochozoa</taxon>
        <taxon>Annelida</taxon>
        <taxon>Polychaeta</taxon>
        <taxon>Sedentaria</taxon>
        <taxon>Canalipalpata</taxon>
        <taxon>Sabellida</taxon>
        <taxon>Siboglinidae</taxon>
        <taxon>Ridgeia</taxon>
    </lineage>
</organism>
<dbReference type="AlphaFoldDB" id="A0AAD9KGA9"/>
<reference evidence="1" key="1">
    <citation type="journal article" date="2023" name="Mol. Biol. Evol.">
        <title>Third-Generation Sequencing Reveals the Adaptive Role of the Epigenome in Three Deep-Sea Polychaetes.</title>
        <authorList>
            <person name="Perez M."/>
            <person name="Aroh O."/>
            <person name="Sun Y."/>
            <person name="Lan Y."/>
            <person name="Juniper S.K."/>
            <person name="Young C.R."/>
            <person name="Angers B."/>
            <person name="Qian P.Y."/>
        </authorList>
    </citation>
    <scope>NUCLEOTIDE SEQUENCE</scope>
    <source>
        <strain evidence="1">R07B-5</strain>
    </source>
</reference>
<keyword evidence="2" id="KW-1185">Reference proteome</keyword>
<protein>
    <submittedName>
        <fullName evidence="1">Uncharacterized protein</fullName>
    </submittedName>
</protein>
<dbReference type="EMBL" id="JAODUO010001142">
    <property type="protein sequence ID" value="KAK2170742.1"/>
    <property type="molecule type" value="Genomic_DNA"/>
</dbReference>
<evidence type="ECO:0000313" key="1">
    <source>
        <dbReference type="EMBL" id="KAK2170742.1"/>
    </source>
</evidence>
<accession>A0AAD9KGA9</accession>
<evidence type="ECO:0000313" key="2">
    <source>
        <dbReference type="Proteomes" id="UP001209878"/>
    </source>
</evidence>
<gene>
    <name evidence="1" type="ORF">NP493_1143g00010</name>
</gene>
<proteinExistence type="predicted"/>
<comment type="caution">
    <text evidence="1">The sequence shown here is derived from an EMBL/GenBank/DDBJ whole genome shotgun (WGS) entry which is preliminary data.</text>
</comment>
<name>A0AAD9KGA9_RIDPI</name>
<sequence>MQYWIISTQTHITCINALSLTSAPIGLSHHKVVVCIPSTSLNYTAAVVSSTPSRSHKPRGWAHFTAALRTPSWEKPFRLQICKKLDYFNSTIRTLLDLHLPAGQIRRCSSDRPGVDDKFRHLICRRQRALLGGDQILYNQCRNKVNRERRRCNGGTMNVRSRLLTIPSSR</sequence>